<dbReference type="EMBL" id="FNIN01000003">
    <property type="protein sequence ID" value="SDN60506.1"/>
    <property type="molecule type" value="Genomic_DNA"/>
</dbReference>
<dbReference type="Pfam" id="PF08299">
    <property type="entry name" value="Bac_DnaA_C"/>
    <property type="match status" value="1"/>
</dbReference>
<comment type="domain">
    <text evidence="8">Domain I is involved in oligomerization and binding regulators, domain II is flexibile and of varying length in different bacteria, domain III forms the AAA+ region, while domain IV binds dsDNA.</text>
</comment>
<feature type="domain" description="Chromosomal replication initiator DnaA C-terminal" evidence="13">
    <location>
        <begin position="355"/>
        <end position="423"/>
    </location>
</feature>
<gene>
    <name evidence="8" type="primary">dnaA</name>
    <name evidence="14" type="ORF">SAMN04488516_103159</name>
</gene>
<dbReference type="GO" id="GO:0003688">
    <property type="term" value="F:DNA replication origin binding"/>
    <property type="evidence" value="ECO:0007669"/>
    <property type="project" value="UniProtKB-UniRule"/>
</dbReference>
<dbReference type="Proteomes" id="UP000199602">
    <property type="component" value="Unassembled WGS sequence"/>
</dbReference>
<dbReference type="GO" id="GO:0006270">
    <property type="term" value="P:DNA replication initiation"/>
    <property type="evidence" value="ECO:0007669"/>
    <property type="project" value="UniProtKB-UniRule"/>
</dbReference>
<dbReference type="Gene3D" id="1.10.8.60">
    <property type="match status" value="1"/>
</dbReference>
<dbReference type="InterPro" id="IPR013317">
    <property type="entry name" value="DnaA_dom"/>
</dbReference>
<evidence type="ECO:0000256" key="1">
    <source>
        <dbReference type="ARBA" id="ARBA00006583"/>
    </source>
</evidence>
<dbReference type="STRING" id="206665.SAMN04488516_103159"/>
<dbReference type="InterPro" id="IPR024633">
    <property type="entry name" value="DnaA_N_dom"/>
</dbReference>
<evidence type="ECO:0000313" key="14">
    <source>
        <dbReference type="EMBL" id="SDN60506.1"/>
    </source>
</evidence>
<dbReference type="InterPro" id="IPR013159">
    <property type="entry name" value="DnaA_C"/>
</dbReference>
<keyword evidence="5 8" id="KW-0067">ATP-binding</keyword>
<dbReference type="HAMAP" id="MF_00377">
    <property type="entry name" value="DnaA_bact"/>
    <property type="match status" value="1"/>
</dbReference>
<evidence type="ECO:0000256" key="4">
    <source>
        <dbReference type="ARBA" id="ARBA00022741"/>
    </source>
</evidence>
<evidence type="ECO:0000256" key="8">
    <source>
        <dbReference type="HAMAP-Rule" id="MF_00377"/>
    </source>
</evidence>
<keyword evidence="4 8" id="KW-0547">Nucleotide-binding</keyword>
<keyword evidence="6 8" id="KW-0446">Lipid-binding</keyword>
<dbReference type="Gene3D" id="3.40.50.300">
    <property type="entry name" value="P-loop containing nucleotide triphosphate hydrolases"/>
    <property type="match status" value="1"/>
</dbReference>
<dbReference type="InterPro" id="IPR001957">
    <property type="entry name" value="Chromosome_initiator_DnaA"/>
</dbReference>
<feature type="binding site" evidence="8">
    <location>
        <position position="156"/>
    </location>
    <ligand>
        <name>ATP</name>
        <dbReference type="ChEBI" id="CHEBI:30616"/>
    </ligand>
</feature>
<feature type="binding site" evidence="8">
    <location>
        <position position="155"/>
    </location>
    <ligand>
        <name>ATP</name>
        <dbReference type="ChEBI" id="CHEBI:30616"/>
    </ligand>
</feature>
<dbReference type="InterPro" id="IPR018312">
    <property type="entry name" value="Chromosome_initiator_DnaA_CS"/>
</dbReference>
<dbReference type="InterPro" id="IPR038454">
    <property type="entry name" value="DnaA_N_sf"/>
</dbReference>
<comment type="subunit">
    <text evidence="8">Oligomerizes as a right-handed, spiral filament on DNA at oriC.</text>
</comment>
<evidence type="ECO:0000256" key="10">
    <source>
        <dbReference type="RuleBase" id="RU000577"/>
    </source>
</evidence>
<dbReference type="Gene3D" id="1.10.1750.10">
    <property type="match status" value="1"/>
</dbReference>
<dbReference type="GO" id="GO:0006275">
    <property type="term" value="P:regulation of DNA replication"/>
    <property type="evidence" value="ECO:0007669"/>
    <property type="project" value="UniProtKB-UniRule"/>
</dbReference>
<dbReference type="SMART" id="SM00382">
    <property type="entry name" value="AAA"/>
    <property type="match status" value="1"/>
</dbReference>
<sequence>MMSTWQRIQNILEKCLGEGIFKVWIKPLKAEIDGSKLTLTARNDFMASWVREKLFNAIREAAFEVLGEPPIIEIKVAKTKKHKVPFLSDLSEHDEREMALPILPKIEGKGIFRYSFQDFVVGPCNELAFLAARTFCQSCISSDQLFLCSSPGLGKTHLVQSMGLELLKKSNKSRVKVAYLTAEEFASQLVLAIKARQVEQFKARFREQIDILLIEDIHFFQNKEKLQDEFLCTIKSLTTQGKKVVFSSMFLPKELNGVDSQLVSRLCQGFMAVINKPDMGTILRIIDHKSKKMQVSIPKDVGEYIASRVQSDIRQLESCINNLVLKAKLLKERINLELARDVLKHYALEKETVIDLEYILKNVARIYDLPIEALLSKSRKKNYVWARNTAYYLARKYTDLSLEEIGRRFNRRHSTVLKGIAKVEQELNRQTPLGRQIEKTLERITSI</sequence>
<evidence type="ECO:0000256" key="11">
    <source>
        <dbReference type="RuleBase" id="RU004227"/>
    </source>
</evidence>
<dbReference type="OrthoDB" id="9807019at2"/>
<dbReference type="InterPro" id="IPR020591">
    <property type="entry name" value="Chromosome_initiator_DnaA-like"/>
</dbReference>
<evidence type="ECO:0000256" key="9">
    <source>
        <dbReference type="NCBIfam" id="TIGR00362"/>
    </source>
</evidence>
<dbReference type="CDD" id="cd06571">
    <property type="entry name" value="Bac_DnaA_C"/>
    <property type="match status" value="1"/>
</dbReference>
<comment type="function">
    <text evidence="8 10">Plays an essential role in the initiation and regulation of chromosomal replication. ATP-DnaA binds to the origin of replication (oriC) to initiate formation of the DNA replication initiation complex once per cell cycle. Binds the DnaA box (a 9 base pair repeat at the origin) and separates the double-stranded (ds)DNA. Forms a right-handed helical filament on oriC DNA; dsDNA binds to the exterior of the filament while single-stranded (ss)DNA is stabiized in the filament's interior. The ATP-DnaA-oriC complex binds and stabilizes one strand of the AT-rich DNA unwinding element (DUE), permitting loading of DNA polymerase. After initiation quickly degrades to an ADP-DnaA complex that is not apt for DNA replication. Binds acidic phospholipids.</text>
</comment>
<proteinExistence type="inferred from homology"/>
<comment type="similarity">
    <text evidence="1 8 11">Belongs to the DnaA family.</text>
</comment>
<feature type="region of interest" description="Domain I, interacts with DnaA modulators" evidence="8">
    <location>
        <begin position="1"/>
        <end position="95"/>
    </location>
</feature>
<feature type="region of interest" description="Domain IV, binds dsDNA" evidence="8">
    <location>
        <begin position="328"/>
        <end position="447"/>
    </location>
</feature>
<evidence type="ECO:0000259" key="12">
    <source>
        <dbReference type="SMART" id="SM00382"/>
    </source>
</evidence>
<comment type="caution">
    <text evidence="8">Lacks conserved residue(s) required for the propagation of feature annotation.</text>
</comment>
<keyword evidence="7 8" id="KW-0238">DNA-binding</keyword>
<dbReference type="RefSeq" id="WP_092064413.1">
    <property type="nucleotide sequence ID" value="NZ_FNIN01000003.1"/>
</dbReference>
<dbReference type="GO" id="GO:0005737">
    <property type="term" value="C:cytoplasm"/>
    <property type="evidence" value="ECO:0007669"/>
    <property type="project" value="UniProtKB-SubCell"/>
</dbReference>
<evidence type="ECO:0000313" key="15">
    <source>
        <dbReference type="Proteomes" id="UP000199602"/>
    </source>
</evidence>
<evidence type="ECO:0000256" key="3">
    <source>
        <dbReference type="ARBA" id="ARBA00022705"/>
    </source>
</evidence>
<dbReference type="InterPro" id="IPR027417">
    <property type="entry name" value="P-loop_NTPase"/>
</dbReference>
<feature type="binding site" evidence="8">
    <location>
        <position position="152"/>
    </location>
    <ligand>
        <name>ATP</name>
        <dbReference type="ChEBI" id="CHEBI:30616"/>
    </ligand>
</feature>
<dbReference type="NCBIfam" id="TIGR00362">
    <property type="entry name" value="DnaA"/>
    <property type="match status" value="1"/>
</dbReference>
<evidence type="ECO:0000259" key="13">
    <source>
        <dbReference type="SMART" id="SM00760"/>
    </source>
</evidence>
<name>A0A1H0CRL8_9BACT</name>
<dbReference type="PANTHER" id="PTHR30050">
    <property type="entry name" value="CHROMOSOMAL REPLICATION INITIATOR PROTEIN DNAA"/>
    <property type="match status" value="1"/>
</dbReference>
<comment type="subcellular location">
    <subcellularLocation>
        <location evidence="8">Cytoplasm</location>
    </subcellularLocation>
</comment>
<keyword evidence="2 8" id="KW-0963">Cytoplasm</keyword>
<dbReference type="SMART" id="SM00760">
    <property type="entry name" value="Bac_DnaA_C"/>
    <property type="match status" value="1"/>
</dbReference>
<dbReference type="AlphaFoldDB" id="A0A1H0CRL8"/>
<evidence type="ECO:0000256" key="5">
    <source>
        <dbReference type="ARBA" id="ARBA00022840"/>
    </source>
</evidence>
<dbReference type="Pfam" id="PF11638">
    <property type="entry name" value="DnaA_N"/>
    <property type="match status" value="1"/>
</dbReference>
<dbReference type="InterPro" id="IPR010921">
    <property type="entry name" value="Trp_repressor/repl_initiator"/>
</dbReference>
<dbReference type="PANTHER" id="PTHR30050:SF2">
    <property type="entry name" value="CHROMOSOMAL REPLICATION INITIATOR PROTEIN DNAA"/>
    <property type="match status" value="1"/>
</dbReference>
<accession>A0A1H0CRL8</accession>
<keyword evidence="15" id="KW-1185">Reference proteome</keyword>
<dbReference type="GO" id="GO:0005524">
    <property type="term" value="F:ATP binding"/>
    <property type="evidence" value="ECO:0007669"/>
    <property type="project" value="UniProtKB-UniRule"/>
</dbReference>
<dbReference type="Gene3D" id="3.30.300.180">
    <property type="match status" value="1"/>
</dbReference>
<keyword evidence="3 8" id="KW-0235">DNA replication</keyword>
<dbReference type="SUPFAM" id="SSF52540">
    <property type="entry name" value="P-loop containing nucleoside triphosphate hydrolases"/>
    <property type="match status" value="1"/>
</dbReference>
<protein>
    <recommendedName>
        <fullName evidence="8 9">Chromosomal replication initiator protein DnaA</fullName>
    </recommendedName>
</protein>
<organism evidence="14 15">
    <name type="scientific">Desulfonauticus submarinus</name>
    <dbReference type="NCBI Taxonomy" id="206665"/>
    <lineage>
        <taxon>Bacteria</taxon>
        <taxon>Pseudomonadati</taxon>
        <taxon>Thermodesulfobacteriota</taxon>
        <taxon>Desulfovibrionia</taxon>
        <taxon>Desulfovibrionales</taxon>
        <taxon>Desulfonauticaceae</taxon>
        <taxon>Desulfonauticus</taxon>
    </lineage>
</organism>
<reference evidence="14 15" key="1">
    <citation type="submission" date="2016-10" db="EMBL/GenBank/DDBJ databases">
        <authorList>
            <person name="de Groot N.N."/>
        </authorList>
    </citation>
    <scope>NUCLEOTIDE SEQUENCE [LARGE SCALE GENOMIC DNA]</scope>
    <source>
        <strain evidence="14 15">DSM 15269</strain>
    </source>
</reference>
<evidence type="ECO:0000256" key="7">
    <source>
        <dbReference type="ARBA" id="ARBA00023125"/>
    </source>
</evidence>
<dbReference type="InterPro" id="IPR003593">
    <property type="entry name" value="AAA+_ATPase"/>
</dbReference>
<dbReference type="GO" id="GO:0005886">
    <property type="term" value="C:plasma membrane"/>
    <property type="evidence" value="ECO:0007669"/>
    <property type="project" value="TreeGrafter"/>
</dbReference>
<dbReference type="PROSITE" id="PS01008">
    <property type="entry name" value="DNAA"/>
    <property type="match status" value="1"/>
</dbReference>
<evidence type="ECO:0000256" key="6">
    <source>
        <dbReference type="ARBA" id="ARBA00023121"/>
    </source>
</evidence>
<feature type="domain" description="AAA+ ATPase" evidence="12">
    <location>
        <begin position="141"/>
        <end position="317"/>
    </location>
</feature>
<dbReference type="GO" id="GO:0008289">
    <property type="term" value="F:lipid binding"/>
    <property type="evidence" value="ECO:0007669"/>
    <property type="project" value="UniProtKB-KW"/>
</dbReference>
<evidence type="ECO:0000256" key="2">
    <source>
        <dbReference type="ARBA" id="ARBA00022490"/>
    </source>
</evidence>
<feature type="binding site" evidence="8">
    <location>
        <position position="154"/>
    </location>
    <ligand>
        <name>ATP</name>
        <dbReference type="ChEBI" id="CHEBI:30616"/>
    </ligand>
</feature>
<dbReference type="SUPFAM" id="SSF48295">
    <property type="entry name" value="TrpR-like"/>
    <property type="match status" value="1"/>
</dbReference>
<dbReference type="PRINTS" id="PR00051">
    <property type="entry name" value="DNAA"/>
</dbReference>
<dbReference type="Pfam" id="PF00308">
    <property type="entry name" value="Bac_DnaA"/>
    <property type="match status" value="1"/>
</dbReference>